<dbReference type="GO" id="GO:2000028">
    <property type="term" value="P:regulation of photoperiodism, flowering"/>
    <property type="evidence" value="ECO:0007669"/>
    <property type="project" value="InterPro"/>
</dbReference>
<dbReference type="PANTHER" id="PTHR34281">
    <property type="entry name" value="PROTEIN EARLY FLOWERING 3"/>
    <property type="match status" value="1"/>
</dbReference>
<feature type="region of interest" description="Disordered" evidence="1">
    <location>
        <begin position="141"/>
        <end position="185"/>
    </location>
</feature>
<feature type="region of interest" description="Disordered" evidence="1">
    <location>
        <begin position="1"/>
        <end position="38"/>
    </location>
</feature>
<gene>
    <name evidence="2" type="ORF">SAY87_029575</name>
</gene>
<evidence type="ECO:0000256" key="1">
    <source>
        <dbReference type="SAM" id="MobiDB-lite"/>
    </source>
</evidence>
<dbReference type="EMBL" id="JAXIOK010000009">
    <property type="protein sequence ID" value="KAK4761691.1"/>
    <property type="molecule type" value="Genomic_DNA"/>
</dbReference>
<feature type="region of interest" description="Disordered" evidence="1">
    <location>
        <begin position="336"/>
        <end position="357"/>
    </location>
</feature>
<feature type="region of interest" description="Disordered" evidence="1">
    <location>
        <begin position="470"/>
        <end position="504"/>
    </location>
</feature>
<evidence type="ECO:0000313" key="2">
    <source>
        <dbReference type="EMBL" id="KAK4761691.1"/>
    </source>
</evidence>
<dbReference type="Proteomes" id="UP001345219">
    <property type="component" value="Chromosome 23"/>
</dbReference>
<organism evidence="2 3">
    <name type="scientific">Trapa incisa</name>
    <dbReference type="NCBI Taxonomy" id="236973"/>
    <lineage>
        <taxon>Eukaryota</taxon>
        <taxon>Viridiplantae</taxon>
        <taxon>Streptophyta</taxon>
        <taxon>Embryophyta</taxon>
        <taxon>Tracheophyta</taxon>
        <taxon>Spermatophyta</taxon>
        <taxon>Magnoliopsida</taxon>
        <taxon>eudicotyledons</taxon>
        <taxon>Gunneridae</taxon>
        <taxon>Pentapetalae</taxon>
        <taxon>rosids</taxon>
        <taxon>malvids</taxon>
        <taxon>Myrtales</taxon>
        <taxon>Lythraceae</taxon>
        <taxon>Trapa</taxon>
    </lineage>
</organism>
<sequence>MKRGKEDNEQLLSRMGPMFPRLHVNDAADKSGPRAPPRNKMALYEQLSIPTQRFNHRLPMSHTGISNLVSPTSSSQGSGYDRKNIYPPCLRPAPADPSKMFTVHKPDAAKNSPSNSQIRPRKRAQAEEDLTVPVFIRFKNVRGQSGTNRTTSDQPMKTFNTSKKDLRQGSLSDPENPEAHDANSDRLLDEYLVQSHKHVGSMKKNDSCEGEVPKMAIEGNNENLDLSRGKTRATMHVDVCKRGSGISEATMIYSESGVDISPDHIVGLIGQKQFWKARRVLVNQQRVFAVQVFELHRLIKVQQLIAGSPHLLLEDISPKVLPHNKLNVEITKSPVQNMEPREDSEKQGMGNEQSGENGVLKTSFYSEVRSQRPPAVNTHFNPVAPGDCKAGFWAYHQQQPPKHQWLIPVMSPEGLVYKPYPGLGYIEPFNGQGPAPFMNSFAGPVYGVPAQFPTYGASIRDPDFSGSSVEQIHRFHQWSEEDPDSRNPLQHQSSCNEQRQKPGPAPFIEMFWENEVQGSTGSSPSERAIEAVRGALPLFPMAPRMSGRGCDPPESSQQPTRVIKVIPHNRRSATESAARIFQSIQEERKLHE</sequence>
<reference evidence="2 3" key="1">
    <citation type="journal article" date="2023" name="Hortic Res">
        <title>Pangenome of water caltrop reveals structural variations and asymmetric subgenome divergence after allopolyploidization.</title>
        <authorList>
            <person name="Zhang X."/>
            <person name="Chen Y."/>
            <person name="Wang L."/>
            <person name="Yuan Y."/>
            <person name="Fang M."/>
            <person name="Shi L."/>
            <person name="Lu R."/>
            <person name="Comes H.P."/>
            <person name="Ma Y."/>
            <person name="Chen Y."/>
            <person name="Huang G."/>
            <person name="Zhou Y."/>
            <person name="Zheng Z."/>
            <person name="Qiu Y."/>
        </authorList>
    </citation>
    <scope>NUCLEOTIDE SEQUENCE [LARGE SCALE GENOMIC DNA]</scope>
    <source>
        <tissue evidence="2">Roots</tissue>
    </source>
</reference>
<feature type="compositionally biased region" description="Basic and acidic residues" evidence="1">
    <location>
        <begin position="23"/>
        <end position="32"/>
    </location>
</feature>
<dbReference type="InterPro" id="IPR039319">
    <property type="entry name" value="ELF3-like"/>
</dbReference>
<comment type="caution">
    <text evidence="2">The sequence shown here is derived from an EMBL/GenBank/DDBJ whole genome shotgun (WGS) entry which is preliminary data.</text>
</comment>
<dbReference type="PANTHER" id="PTHR34281:SF2">
    <property type="entry name" value="PROTEIN EARLY FLOWERING 3"/>
    <property type="match status" value="1"/>
</dbReference>
<feature type="compositionally biased region" description="Polar residues" evidence="1">
    <location>
        <begin position="65"/>
        <end position="78"/>
    </location>
</feature>
<evidence type="ECO:0000313" key="3">
    <source>
        <dbReference type="Proteomes" id="UP001345219"/>
    </source>
</evidence>
<proteinExistence type="predicted"/>
<accession>A0AAN7KCV8</accession>
<feature type="compositionally biased region" description="Polar residues" evidence="1">
    <location>
        <begin position="487"/>
        <end position="497"/>
    </location>
</feature>
<feature type="compositionally biased region" description="Polar residues" evidence="1">
    <location>
        <begin position="142"/>
        <end position="161"/>
    </location>
</feature>
<dbReference type="AlphaFoldDB" id="A0AAN7KCV8"/>
<protein>
    <submittedName>
        <fullName evidence="2">Uncharacterized protein</fullName>
    </submittedName>
</protein>
<name>A0AAN7KCV8_9MYRT</name>
<keyword evidence="3" id="KW-1185">Reference proteome</keyword>
<feature type="region of interest" description="Disordered" evidence="1">
    <location>
        <begin position="65"/>
        <end position="129"/>
    </location>
</feature>